<dbReference type="Gene3D" id="3.90.220.20">
    <property type="entry name" value="DNA methylase specificity domains"/>
    <property type="match status" value="2"/>
</dbReference>
<accession>A0ABP3MJP7</accession>
<evidence type="ECO:0000256" key="2">
    <source>
        <dbReference type="ARBA" id="ARBA00022747"/>
    </source>
</evidence>
<feature type="region of interest" description="Disordered" evidence="5">
    <location>
        <begin position="287"/>
        <end position="330"/>
    </location>
</feature>
<dbReference type="SUPFAM" id="SSF116734">
    <property type="entry name" value="DNA methylase specificity domain"/>
    <property type="match status" value="2"/>
</dbReference>
<dbReference type="InterPro" id="IPR044946">
    <property type="entry name" value="Restrct_endonuc_typeI_TRD_sf"/>
</dbReference>
<protein>
    <recommendedName>
        <fullName evidence="6">Type I restriction modification DNA specificity domain-containing protein</fullName>
    </recommendedName>
</protein>
<reference evidence="8" key="1">
    <citation type="journal article" date="2019" name="Int. J. Syst. Evol. Microbiol.">
        <title>The Global Catalogue of Microorganisms (GCM) 10K type strain sequencing project: providing services to taxonomists for standard genome sequencing and annotation.</title>
        <authorList>
            <consortium name="The Broad Institute Genomics Platform"/>
            <consortium name="The Broad Institute Genome Sequencing Center for Infectious Disease"/>
            <person name="Wu L."/>
            <person name="Ma J."/>
        </authorList>
    </citation>
    <scope>NUCLEOTIDE SEQUENCE [LARGE SCALE GENOMIC DNA]</scope>
    <source>
        <strain evidence="8">JCM 10664</strain>
    </source>
</reference>
<feature type="domain" description="Type I restriction modification DNA specificity" evidence="6">
    <location>
        <begin position="3"/>
        <end position="38"/>
    </location>
</feature>
<name>A0ABP3MJP7_9PSEU</name>
<organism evidence="7 8">
    <name type="scientific">Saccharopolyspora thermophila</name>
    <dbReference type="NCBI Taxonomy" id="89367"/>
    <lineage>
        <taxon>Bacteria</taxon>
        <taxon>Bacillati</taxon>
        <taxon>Actinomycetota</taxon>
        <taxon>Actinomycetes</taxon>
        <taxon>Pseudonocardiales</taxon>
        <taxon>Pseudonocardiaceae</taxon>
        <taxon>Saccharopolyspora</taxon>
    </lineage>
</organism>
<evidence type="ECO:0000256" key="1">
    <source>
        <dbReference type="ARBA" id="ARBA00010923"/>
    </source>
</evidence>
<keyword evidence="8" id="KW-1185">Reference proteome</keyword>
<evidence type="ECO:0000313" key="7">
    <source>
        <dbReference type="EMBL" id="GAA0519755.1"/>
    </source>
</evidence>
<dbReference type="InterPro" id="IPR000055">
    <property type="entry name" value="Restrct_endonuc_typeI_TRD"/>
</dbReference>
<dbReference type="Proteomes" id="UP001500220">
    <property type="component" value="Unassembled WGS sequence"/>
</dbReference>
<comment type="subunit">
    <text evidence="4">The methyltransferase is composed of M and S polypeptides.</text>
</comment>
<keyword evidence="3" id="KW-0238">DNA-binding</keyword>
<sequence length="330" mass="36282">MTLSVSKLKKVEIPLPPLAEQRRIVAALEDHLSRLEAGTRSLHGIVEKMQALRNSVFDHALRTFEASQVRFADVLEMPLANGRSVQTRPGGFPVLRLTALKGRHADLSEWKEGDWEAADAERYLVAKGDFLISRGNGSLDLLARGSLVADEPFPVAFPDTIIRARPNISVLNPRYLALVWSSGIVRRQVKSIARTTAGIYKVNQKSLGDLMIPLPSVRAQQEIVRAVSDKEASLAKLDAAQEYARMRADHLRRSLLREAFAGRLVAQDPADEPASVLLERIRAERESVPKTRRGRKARAVKTAPAPAIDPTRPLPEAVGRGTQGALDLGL</sequence>
<keyword evidence="2" id="KW-0680">Restriction system</keyword>
<dbReference type="PANTHER" id="PTHR43140">
    <property type="entry name" value="TYPE-1 RESTRICTION ENZYME ECOKI SPECIFICITY PROTEIN"/>
    <property type="match status" value="1"/>
</dbReference>
<dbReference type="EMBL" id="BAAAHC010000009">
    <property type="protein sequence ID" value="GAA0519755.1"/>
    <property type="molecule type" value="Genomic_DNA"/>
</dbReference>
<evidence type="ECO:0000313" key="8">
    <source>
        <dbReference type="Proteomes" id="UP001500220"/>
    </source>
</evidence>
<comment type="caution">
    <text evidence="7">The sequence shown here is derived from an EMBL/GenBank/DDBJ whole genome shotgun (WGS) entry which is preliminary data.</text>
</comment>
<dbReference type="InterPro" id="IPR051212">
    <property type="entry name" value="Type-I_RE_S_subunit"/>
</dbReference>
<comment type="similarity">
    <text evidence="1">Belongs to the type-I restriction system S methylase family.</text>
</comment>
<feature type="compositionally biased region" description="Basic residues" evidence="5">
    <location>
        <begin position="290"/>
        <end position="299"/>
    </location>
</feature>
<evidence type="ECO:0000256" key="3">
    <source>
        <dbReference type="ARBA" id="ARBA00023125"/>
    </source>
</evidence>
<dbReference type="Pfam" id="PF01420">
    <property type="entry name" value="Methylase_S"/>
    <property type="match status" value="2"/>
</dbReference>
<evidence type="ECO:0000256" key="5">
    <source>
        <dbReference type="SAM" id="MobiDB-lite"/>
    </source>
</evidence>
<feature type="domain" description="Type I restriction modification DNA specificity" evidence="6">
    <location>
        <begin position="88"/>
        <end position="232"/>
    </location>
</feature>
<proteinExistence type="inferred from homology"/>
<evidence type="ECO:0000259" key="6">
    <source>
        <dbReference type="Pfam" id="PF01420"/>
    </source>
</evidence>
<gene>
    <name evidence="7" type="ORF">GCM10009545_22160</name>
</gene>
<evidence type="ECO:0000256" key="4">
    <source>
        <dbReference type="ARBA" id="ARBA00038652"/>
    </source>
</evidence>
<dbReference type="PANTHER" id="PTHR43140:SF1">
    <property type="entry name" value="TYPE I RESTRICTION ENZYME ECOKI SPECIFICITY SUBUNIT"/>
    <property type="match status" value="1"/>
</dbReference>